<name>A0AC34GII9_9BILA</name>
<reference evidence="2" key="1">
    <citation type="submission" date="2022-11" db="UniProtKB">
        <authorList>
            <consortium name="WormBaseParasite"/>
        </authorList>
    </citation>
    <scope>IDENTIFICATION</scope>
</reference>
<accession>A0AC34GII9</accession>
<dbReference type="Proteomes" id="UP000887579">
    <property type="component" value="Unplaced"/>
</dbReference>
<proteinExistence type="predicted"/>
<protein>
    <submittedName>
        <fullName evidence="2">Uncharacterized protein</fullName>
    </submittedName>
</protein>
<organism evidence="1 2">
    <name type="scientific">Panagrolaimus sp. ES5</name>
    <dbReference type="NCBI Taxonomy" id="591445"/>
    <lineage>
        <taxon>Eukaryota</taxon>
        <taxon>Metazoa</taxon>
        <taxon>Ecdysozoa</taxon>
        <taxon>Nematoda</taxon>
        <taxon>Chromadorea</taxon>
        <taxon>Rhabditida</taxon>
        <taxon>Tylenchina</taxon>
        <taxon>Panagrolaimomorpha</taxon>
        <taxon>Panagrolaimoidea</taxon>
        <taxon>Panagrolaimidae</taxon>
        <taxon>Panagrolaimus</taxon>
    </lineage>
</organism>
<dbReference type="WBParaSite" id="ES5_v2.g29464.t1">
    <property type="protein sequence ID" value="ES5_v2.g29464.t1"/>
    <property type="gene ID" value="ES5_v2.g29464"/>
</dbReference>
<evidence type="ECO:0000313" key="2">
    <source>
        <dbReference type="WBParaSite" id="ES5_v2.g29464.t1"/>
    </source>
</evidence>
<sequence length="168" mass="19143">MIAAFEVPLEIFKKLVASGNIKELELKATIICTNGTDHVPLEDILDLTPNIARLHLTHAGQEQMNTKVKINYIIIISSNLERICLGGLSEKFPFEQFLSIVLSSKPKMIIDLTIAKGVQTDNRINDWIDKYLLCNNDSCPPKFITNYGQVEKNDLWKWISFEKHTVKE</sequence>
<evidence type="ECO:0000313" key="1">
    <source>
        <dbReference type="Proteomes" id="UP000887579"/>
    </source>
</evidence>